<comment type="caution">
    <text evidence="7">The sequence shown here is derived from an EMBL/GenBank/DDBJ whole genome shotgun (WGS) entry which is preliminary data.</text>
</comment>
<accession>A0A226F538</accession>
<dbReference type="OrthoDB" id="546383at2759"/>
<reference evidence="7 8" key="1">
    <citation type="submission" date="2015-12" db="EMBL/GenBank/DDBJ databases">
        <title>The genome of Folsomia candida.</title>
        <authorList>
            <person name="Faddeeva A."/>
            <person name="Derks M.F."/>
            <person name="Anvar Y."/>
            <person name="Smit S."/>
            <person name="Van Straalen N."/>
            <person name="Roelofs D."/>
        </authorList>
    </citation>
    <scope>NUCLEOTIDE SEQUENCE [LARGE SCALE GENOMIC DNA]</scope>
    <source>
        <strain evidence="7 8">VU population</strain>
        <tissue evidence="7">Whole body</tissue>
    </source>
</reference>
<evidence type="ECO:0000256" key="2">
    <source>
        <dbReference type="ARBA" id="ARBA00004245"/>
    </source>
</evidence>
<sequence length="171" mass="19426">MDDGILKPEKSFPTHGIIGSAPPGWLDLGSLHRNPNSYTATATKLVDPRRRKLDLEGASDQCNSALCPQHNQLLEQSPMPDWNDSRRTTQVYPENKEFGAKLPDRFDNPSWFKGYGCERKQHPFYATTSSLYGKFPPNVHTMPAMYTPMKNDFSEHLMSTGIERNRSLNIK</sequence>
<dbReference type="PANTHER" id="PTHR20899:SF1">
    <property type="entry name" value="PIERCER OF MICROTUBULE WALL 1 PROTEIN"/>
    <property type="match status" value="1"/>
</dbReference>
<evidence type="ECO:0000256" key="5">
    <source>
        <dbReference type="ARBA" id="ARBA00023273"/>
    </source>
</evidence>
<name>A0A226F538_FOLCA</name>
<dbReference type="STRING" id="158441.A0A226F538"/>
<proteinExistence type="inferred from homology"/>
<dbReference type="PANTHER" id="PTHR20899">
    <property type="entry name" value="PIERCE HOMOLOG"/>
    <property type="match status" value="1"/>
</dbReference>
<keyword evidence="5" id="KW-0966">Cell projection</keyword>
<comment type="subcellular location">
    <subcellularLocation>
        <location evidence="1">Cell projection</location>
        <location evidence="1">Cilium</location>
    </subcellularLocation>
    <subcellularLocation>
        <location evidence="2">Cytoplasm</location>
        <location evidence="2">Cytoskeleton</location>
    </subcellularLocation>
</comment>
<keyword evidence="8" id="KW-1185">Reference proteome</keyword>
<comment type="similarity">
    <text evidence="6">Belongs to the PIERCE1 family.</text>
</comment>
<dbReference type="InterPro" id="IPR026507">
    <property type="entry name" value="PIRC1/2"/>
</dbReference>
<dbReference type="AlphaFoldDB" id="A0A226F538"/>
<gene>
    <name evidence="7" type="ORF">Fcan01_02749</name>
</gene>
<evidence type="ECO:0000256" key="6">
    <source>
        <dbReference type="ARBA" id="ARBA00038014"/>
    </source>
</evidence>
<dbReference type="GO" id="GO:0035082">
    <property type="term" value="P:axoneme assembly"/>
    <property type="evidence" value="ECO:0007669"/>
    <property type="project" value="InterPro"/>
</dbReference>
<dbReference type="EMBL" id="LNIX01000001">
    <property type="protein sequence ID" value="OXA64548.1"/>
    <property type="molecule type" value="Genomic_DNA"/>
</dbReference>
<evidence type="ECO:0000313" key="7">
    <source>
        <dbReference type="EMBL" id="OXA64548.1"/>
    </source>
</evidence>
<keyword evidence="4" id="KW-0206">Cytoskeleton</keyword>
<evidence type="ECO:0000313" key="8">
    <source>
        <dbReference type="Proteomes" id="UP000198287"/>
    </source>
</evidence>
<dbReference type="OMA" id="HLANTGM"/>
<evidence type="ECO:0000256" key="4">
    <source>
        <dbReference type="ARBA" id="ARBA00023212"/>
    </source>
</evidence>
<dbReference type="Proteomes" id="UP000198287">
    <property type="component" value="Unassembled WGS sequence"/>
</dbReference>
<protein>
    <submittedName>
        <fullName evidence="7">Uncharacterized protein</fullName>
    </submittedName>
</protein>
<dbReference type="Pfam" id="PF14892">
    <property type="entry name" value="PIRC1_2"/>
    <property type="match status" value="1"/>
</dbReference>
<organism evidence="7 8">
    <name type="scientific">Folsomia candida</name>
    <name type="common">Springtail</name>
    <dbReference type="NCBI Taxonomy" id="158441"/>
    <lineage>
        <taxon>Eukaryota</taxon>
        <taxon>Metazoa</taxon>
        <taxon>Ecdysozoa</taxon>
        <taxon>Arthropoda</taxon>
        <taxon>Hexapoda</taxon>
        <taxon>Collembola</taxon>
        <taxon>Entomobryomorpha</taxon>
        <taxon>Isotomoidea</taxon>
        <taxon>Isotomidae</taxon>
        <taxon>Proisotominae</taxon>
        <taxon>Folsomia</taxon>
    </lineage>
</organism>
<keyword evidence="3" id="KW-0963">Cytoplasm</keyword>
<evidence type="ECO:0000256" key="1">
    <source>
        <dbReference type="ARBA" id="ARBA00004138"/>
    </source>
</evidence>
<evidence type="ECO:0000256" key="3">
    <source>
        <dbReference type="ARBA" id="ARBA00022490"/>
    </source>
</evidence>
<dbReference type="GO" id="GO:0005879">
    <property type="term" value="C:axonemal microtubule"/>
    <property type="evidence" value="ECO:0007669"/>
    <property type="project" value="InterPro"/>
</dbReference>